<sequence length="30" mass="3416">MGLRLKEGNGDFPGWVGRLNPKFPSWDRGK</sequence>
<accession>A0A2P2IKU6</accession>
<reference evidence="1" key="1">
    <citation type="submission" date="2018-02" db="EMBL/GenBank/DDBJ databases">
        <title>Rhizophora mucronata_Transcriptome.</title>
        <authorList>
            <person name="Meera S.P."/>
            <person name="Sreeshan A."/>
            <person name="Augustine A."/>
        </authorList>
    </citation>
    <scope>NUCLEOTIDE SEQUENCE</scope>
    <source>
        <tissue evidence="1">Leaf</tissue>
    </source>
</reference>
<name>A0A2P2IKU6_RHIMU</name>
<organism evidence="1">
    <name type="scientific">Rhizophora mucronata</name>
    <name type="common">Asiatic mangrove</name>
    <dbReference type="NCBI Taxonomy" id="61149"/>
    <lineage>
        <taxon>Eukaryota</taxon>
        <taxon>Viridiplantae</taxon>
        <taxon>Streptophyta</taxon>
        <taxon>Embryophyta</taxon>
        <taxon>Tracheophyta</taxon>
        <taxon>Spermatophyta</taxon>
        <taxon>Magnoliopsida</taxon>
        <taxon>eudicotyledons</taxon>
        <taxon>Gunneridae</taxon>
        <taxon>Pentapetalae</taxon>
        <taxon>rosids</taxon>
        <taxon>fabids</taxon>
        <taxon>Malpighiales</taxon>
        <taxon>Rhizophoraceae</taxon>
        <taxon>Rhizophora</taxon>
    </lineage>
</organism>
<proteinExistence type="predicted"/>
<protein>
    <submittedName>
        <fullName evidence="1">Uncharacterized protein MANES_17G027500</fullName>
    </submittedName>
</protein>
<evidence type="ECO:0000313" key="1">
    <source>
        <dbReference type="EMBL" id="MBW81828.1"/>
    </source>
</evidence>
<dbReference type="EMBL" id="GGEC01001345">
    <property type="protein sequence ID" value="MBW81828.1"/>
    <property type="molecule type" value="Transcribed_RNA"/>
</dbReference>
<dbReference type="AlphaFoldDB" id="A0A2P2IKU6"/>